<protein>
    <submittedName>
        <fullName evidence="9">Methylamine utilization protein MauG</fullName>
        <ecNumber evidence="9">1.-.-.-</ecNumber>
    </submittedName>
</protein>
<keyword evidence="2 7" id="KW-0349">Heme</keyword>
<evidence type="ECO:0000256" key="3">
    <source>
        <dbReference type="ARBA" id="ARBA00022723"/>
    </source>
</evidence>
<dbReference type="PANTHER" id="PTHR30600">
    <property type="entry name" value="CYTOCHROME C PEROXIDASE-RELATED"/>
    <property type="match status" value="1"/>
</dbReference>
<keyword evidence="5 9" id="KW-0560">Oxidoreductase</keyword>
<dbReference type="Pfam" id="PF03150">
    <property type="entry name" value="CCP_MauG"/>
    <property type="match status" value="1"/>
</dbReference>
<dbReference type="PANTHER" id="PTHR30600:SF10">
    <property type="entry name" value="BLL6722 PROTEIN"/>
    <property type="match status" value="1"/>
</dbReference>
<gene>
    <name evidence="9" type="primary">mauG</name>
    <name evidence="9" type="ORF">Thiowin_01748</name>
</gene>
<evidence type="ECO:0000256" key="7">
    <source>
        <dbReference type="PROSITE-ProRule" id="PRU00433"/>
    </source>
</evidence>
<dbReference type="PROSITE" id="PS51007">
    <property type="entry name" value="CYTC"/>
    <property type="match status" value="1"/>
</dbReference>
<keyword evidence="4" id="KW-0732">Signal</keyword>
<evidence type="ECO:0000256" key="5">
    <source>
        <dbReference type="ARBA" id="ARBA00023002"/>
    </source>
</evidence>
<evidence type="ECO:0000256" key="2">
    <source>
        <dbReference type="ARBA" id="ARBA00022617"/>
    </source>
</evidence>
<dbReference type="EMBL" id="CP121472">
    <property type="protein sequence ID" value="WPL16774.1"/>
    <property type="molecule type" value="Genomic_DNA"/>
</dbReference>
<name>A0ABZ0S8E6_9GAMM</name>
<evidence type="ECO:0000313" key="9">
    <source>
        <dbReference type="EMBL" id="WPL16774.1"/>
    </source>
</evidence>
<dbReference type="GO" id="GO:0016491">
    <property type="term" value="F:oxidoreductase activity"/>
    <property type="evidence" value="ECO:0007669"/>
    <property type="project" value="UniProtKB-KW"/>
</dbReference>
<dbReference type="SUPFAM" id="SSF46626">
    <property type="entry name" value="Cytochrome c"/>
    <property type="match status" value="2"/>
</dbReference>
<feature type="domain" description="Cytochrome c" evidence="8">
    <location>
        <begin position="221"/>
        <end position="405"/>
    </location>
</feature>
<evidence type="ECO:0000259" key="8">
    <source>
        <dbReference type="PROSITE" id="PS51007"/>
    </source>
</evidence>
<dbReference type="EC" id="1.-.-.-" evidence="9"/>
<reference evidence="9 10" key="1">
    <citation type="journal article" date="2023" name="Microorganisms">
        <title>Thiorhodovibrio frisius and Trv. litoralis spp. nov., Two Novel Members from a Clade of Fastidious Purple Sulfur Bacteria That Exhibit Unique Red-Shifted Light-Harvesting Capabilities.</title>
        <authorList>
            <person name="Methner A."/>
            <person name="Kuzyk S.B."/>
            <person name="Petersen J."/>
            <person name="Bauer S."/>
            <person name="Brinkmann H."/>
            <person name="Sichau K."/>
            <person name="Wanner G."/>
            <person name="Wolf J."/>
            <person name="Neumann-Schaal M."/>
            <person name="Henke P."/>
            <person name="Tank M."/>
            <person name="Sproer C."/>
            <person name="Bunk B."/>
            <person name="Overmann J."/>
        </authorList>
    </citation>
    <scope>NUCLEOTIDE SEQUENCE [LARGE SCALE GENOMIC DNA]</scope>
    <source>
        <strain evidence="9 10">DSM 6702</strain>
    </source>
</reference>
<proteinExistence type="predicted"/>
<evidence type="ECO:0000313" key="10">
    <source>
        <dbReference type="Proteomes" id="UP001432180"/>
    </source>
</evidence>
<dbReference type="InterPro" id="IPR004852">
    <property type="entry name" value="Di-haem_cyt_c_peroxidsae"/>
</dbReference>
<dbReference type="InterPro" id="IPR009056">
    <property type="entry name" value="Cyt_c-like_dom"/>
</dbReference>
<dbReference type="InterPro" id="IPR036909">
    <property type="entry name" value="Cyt_c-like_dom_sf"/>
</dbReference>
<evidence type="ECO:0000256" key="1">
    <source>
        <dbReference type="ARBA" id="ARBA00004196"/>
    </source>
</evidence>
<dbReference type="Gene3D" id="1.10.760.10">
    <property type="entry name" value="Cytochrome c-like domain"/>
    <property type="match status" value="2"/>
</dbReference>
<keyword evidence="6 7" id="KW-0408">Iron</keyword>
<keyword evidence="10" id="KW-1185">Reference proteome</keyword>
<organism evidence="9 10">
    <name type="scientific">Thiorhodovibrio winogradskyi</name>
    <dbReference type="NCBI Taxonomy" id="77007"/>
    <lineage>
        <taxon>Bacteria</taxon>
        <taxon>Pseudomonadati</taxon>
        <taxon>Pseudomonadota</taxon>
        <taxon>Gammaproteobacteria</taxon>
        <taxon>Chromatiales</taxon>
        <taxon>Chromatiaceae</taxon>
        <taxon>Thiorhodovibrio</taxon>
    </lineage>
</organism>
<keyword evidence="3 7" id="KW-0479">Metal-binding</keyword>
<dbReference type="Proteomes" id="UP001432180">
    <property type="component" value="Chromosome"/>
</dbReference>
<accession>A0ABZ0S8E6</accession>
<evidence type="ECO:0000256" key="4">
    <source>
        <dbReference type="ARBA" id="ARBA00022729"/>
    </source>
</evidence>
<dbReference type="InterPro" id="IPR051395">
    <property type="entry name" value="Cytochrome_c_Peroxidase/MauG"/>
</dbReference>
<evidence type="ECO:0000256" key="6">
    <source>
        <dbReference type="ARBA" id="ARBA00023004"/>
    </source>
</evidence>
<sequence>MRSSPIDKTRLAWVVALTAGLGGAPLCAEEGLTQLEQLGKALFFDTELSQPPGQACASCHSPLTGWTSPQSGTDPASAVREGAVAGRFGNRRPPMAAYASFSPPLYLDPEEDHFVGGNFWDGRATGWLLGHATAEQALGPFLNPVEQNMSSGAEVVHRVCHGDHGEAFRAYFGQEVCDNPVAGFNAIARAIAAFETSAEVNAFSSKYDYYLKDPEQYPLSEEEMRGLDLFVREDKGNCAACHPHEPTADGTPPLFTDFTYDNLGVGRNPDNPWYAMEDFNPEGADWVDPGLGAFLKTVPRFADRATENMGKYKVPSLRNADLRPAEGFVKRFMHNGAHASLKEVVHFYNTRDTKPVCEEIDAPQPGTNCWPAPEISANLNTEELGDLGLTEDEEAAIVTFMRSLNDGWTPPETKP</sequence>
<dbReference type="RefSeq" id="WP_328987306.1">
    <property type="nucleotide sequence ID" value="NZ_CP121472.1"/>
</dbReference>
<comment type="subcellular location">
    <subcellularLocation>
        <location evidence="1">Cell envelope</location>
    </subcellularLocation>
</comment>